<name>A0A6C0IWL6_9ZZZZ</name>
<organism evidence="2">
    <name type="scientific">viral metagenome</name>
    <dbReference type="NCBI Taxonomy" id="1070528"/>
    <lineage>
        <taxon>unclassified sequences</taxon>
        <taxon>metagenomes</taxon>
        <taxon>organismal metagenomes</taxon>
    </lineage>
</organism>
<evidence type="ECO:0000313" key="2">
    <source>
        <dbReference type="EMBL" id="QHT96237.1"/>
    </source>
</evidence>
<dbReference type="EMBL" id="MN740254">
    <property type="protein sequence ID" value="QHT96237.1"/>
    <property type="molecule type" value="Genomic_DNA"/>
</dbReference>
<protein>
    <submittedName>
        <fullName evidence="2">Uncharacterized protein</fullName>
    </submittedName>
</protein>
<feature type="region of interest" description="Disordered" evidence="1">
    <location>
        <begin position="1"/>
        <end position="22"/>
    </location>
</feature>
<accession>A0A6C0IWL6</accession>
<proteinExistence type="predicted"/>
<evidence type="ECO:0000256" key="1">
    <source>
        <dbReference type="SAM" id="MobiDB-lite"/>
    </source>
</evidence>
<dbReference type="AlphaFoldDB" id="A0A6C0IWL6"/>
<reference evidence="2" key="1">
    <citation type="journal article" date="2020" name="Nature">
        <title>Giant virus diversity and host interactions through global metagenomics.</title>
        <authorList>
            <person name="Schulz F."/>
            <person name="Roux S."/>
            <person name="Paez-Espino D."/>
            <person name="Jungbluth S."/>
            <person name="Walsh D.A."/>
            <person name="Denef V.J."/>
            <person name="McMahon K.D."/>
            <person name="Konstantinidis K.T."/>
            <person name="Eloe-Fadrosh E.A."/>
            <person name="Kyrpides N.C."/>
            <person name="Woyke T."/>
        </authorList>
    </citation>
    <scope>NUCLEOTIDE SEQUENCE</scope>
    <source>
        <strain evidence="2">GVMAG-M-3300024302-11</strain>
    </source>
</reference>
<sequence>MISSKQDPDNINPPVPPSNSSLECTKLNNNIIYEELTNILNQEDSKSLDNTSLVKYFENNEILDNMELIQYMCSNNGIFNNIYRDHYIVNNKTFTYMDNINSMCQCWLMYLYH</sequence>